<evidence type="ECO:0000256" key="1">
    <source>
        <dbReference type="SAM" id="MobiDB-lite"/>
    </source>
</evidence>
<feature type="transmembrane region" description="Helical" evidence="2">
    <location>
        <begin position="232"/>
        <end position="257"/>
    </location>
</feature>
<protein>
    <recommendedName>
        <fullName evidence="6">Protein BIG1</fullName>
    </recommendedName>
</protein>
<feature type="chain" id="PRO_5041360278" description="Protein BIG1" evidence="3">
    <location>
        <begin position="21"/>
        <end position="279"/>
    </location>
</feature>
<evidence type="ECO:0000256" key="3">
    <source>
        <dbReference type="SAM" id="SignalP"/>
    </source>
</evidence>
<feature type="signal peptide" evidence="3">
    <location>
        <begin position="1"/>
        <end position="20"/>
    </location>
</feature>
<evidence type="ECO:0000313" key="5">
    <source>
        <dbReference type="Proteomes" id="UP001164286"/>
    </source>
</evidence>
<name>A0AA38H4R1_9TREE</name>
<dbReference type="RefSeq" id="XP_052943880.1">
    <property type="nucleotide sequence ID" value="XM_053090277.1"/>
</dbReference>
<dbReference type="AlphaFoldDB" id="A0AA38H4R1"/>
<evidence type="ECO:0000313" key="4">
    <source>
        <dbReference type="EMBL" id="KAI9634103.1"/>
    </source>
</evidence>
<gene>
    <name evidence="4" type="ORF">MKK02DRAFT_38774</name>
</gene>
<organism evidence="4 5">
    <name type="scientific">Dioszegia hungarica</name>
    <dbReference type="NCBI Taxonomy" id="4972"/>
    <lineage>
        <taxon>Eukaryota</taxon>
        <taxon>Fungi</taxon>
        <taxon>Dikarya</taxon>
        <taxon>Basidiomycota</taxon>
        <taxon>Agaricomycotina</taxon>
        <taxon>Tremellomycetes</taxon>
        <taxon>Tremellales</taxon>
        <taxon>Bulleribasidiaceae</taxon>
        <taxon>Dioszegia</taxon>
    </lineage>
</organism>
<keyword evidence="5" id="KW-1185">Reference proteome</keyword>
<sequence length="279" mass="29590">MRSTAYSVLAAALLATATSAFKDSSPLLIWSSNDKESLREAQEALTSGVIAADEIYRTLPTLGCEWDRVVVVHMDELHHSHIPSLKIASAADLHVPYLINPDRPSLDGALGEWAQICGAEIVSSDSGVEGGKQIIRVEGGKSSLNGEALATFPSADLTILTGTRPVKRQQPDELERPLLSVTSSSSSAHRRPTHTASSSSTASHPSSTHGNSTTVSKDAPLLDRVQLLTTPIITALLISLLIFVPVVMFGVSALAGIQVPPRMLEIGKGMTVGKDKKDQ</sequence>
<dbReference type="GeneID" id="77729482"/>
<keyword evidence="2" id="KW-1133">Transmembrane helix</keyword>
<accession>A0AA38H4R1</accession>
<keyword evidence="3" id="KW-0732">Signal</keyword>
<evidence type="ECO:0000256" key="2">
    <source>
        <dbReference type="SAM" id="Phobius"/>
    </source>
</evidence>
<dbReference type="Proteomes" id="UP001164286">
    <property type="component" value="Unassembled WGS sequence"/>
</dbReference>
<dbReference type="EMBL" id="JAKWFO010000008">
    <property type="protein sequence ID" value="KAI9634103.1"/>
    <property type="molecule type" value="Genomic_DNA"/>
</dbReference>
<comment type="caution">
    <text evidence="4">The sequence shown here is derived from an EMBL/GenBank/DDBJ whole genome shotgun (WGS) entry which is preliminary data.</text>
</comment>
<proteinExistence type="predicted"/>
<keyword evidence="2" id="KW-0812">Transmembrane</keyword>
<keyword evidence="2" id="KW-0472">Membrane</keyword>
<feature type="region of interest" description="Disordered" evidence="1">
    <location>
        <begin position="161"/>
        <end position="216"/>
    </location>
</feature>
<reference evidence="4" key="1">
    <citation type="journal article" date="2022" name="G3 (Bethesda)">
        <title>High quality genome of the basidiomycete yeast Dioszegia hungarica PDD-24b-2 isolated from cloud water.</title>
        <authorList>
            <person name="Jarrige D."/>
            <person name="Haridas S."/>
            <person name="Bleykasten-Grosshans C."/>
            <person name="Joly M."/>
            <person name="Nadalig T."/>
            <person name="Sancelme M."/>
            <person name="Vuilleumier S."/>
            <person name="Grigoriev I.V."/>
            <person name="Amato P."/>
            <person name="Bringel F."/>
        </authorList>
    </citation>
    <scope>NUCLEOTIDE SEQUENCE</scope>
    <source>
        <strain evidence="4">PDD-24b-2</strain>
    </source>
</reference>
<feature type="compositionally biased region" description="Low complexity" evidence="1">
    <location>
        <begin position="194"/>
        <end position="209"/>
    </location>
</feature>
<evidence type="ECO:0008006" key="6">
    <source>
        <dbReference type="Google" id="ProtNLM"/>
    </source>
</evidence>